<evidence type="ECO:0000313" key="10">
    <source>
        <dbReference type="Proteomes" id="UP001594351"/>
    </source>
</evidence>
<evidence type="ECO:0000256" key="6">
    <source>
        <dbReference type="ARBA" id="ARBA00023014"/>
    </source>
</evidence>
<keyword evidence="6" id="KW-0411">Iron-sulfur</keyword>
<feature type="transmembrane region" description="Helical" evidence="7">
    <location>
        <begin position="242"/>
        <end position="261"/>
    </location>
</feature>
<dbReference type="EMBL" id="JBHPBY010000174">
    <property type="protein sequence ID" value="MFC1851287.1"/>
    <property type="molecule type" value="Genomic_DNA"/>
</dbReference>
<protein>
    <submittedName>
        <fullName evidence="9">4Fe-4S binding protein</fullName>
    </submittedName>
</protein>
<dbReference type="SUPFAM" id="SSF54862">
    <property type="entry name" value="4Fe-4S ferredoxins"/>
    <property type="match status" value="1"/>
</dbReference>
<comment type="caution">
    <text evidence="9">The sequence shown here is derived from an EMBL/GenBank/DDBJ whole genome shotgun (WGS) entry which is preliminary data.</text>
</comment>
<dbReference type="InterPro" id="IPR017896">
    <property type="entry name" value="4Fe4S_Fe-S-bd"/>
</dbReference>
<dbReference type="Pfam" id="PF12801">
    <property type="entry name" value="Fer4_5"/>
    <property type="match status" value="2"/>
</dbReference>
<organism evidence="9 10">
    <name type="scientific">candidate division CSSED10-310 bacterium</name>
    <dbReference type="NCBI Taxonomy" id="2855610"/>
    <lineage>
        <taxon>Bacteria</taxon>
        <taxon>Bacteria division CSSED10-310</taxon>
    </lineage>
</organism>
<sequence>MSSIAVKRAETLGQHFTTSSLKNRGWPAWSLAVILVVFYIVLYYSELFNKVMDPIFHGKADKWTLYGFLYTVAVLWGGIVFILKNKRSRYQIIRTSVIMCSQVVLAFFIPTFMRMLGTKDFYFSYLWPLKIEYLYPNVIFSYPLPIVFYSFLMSLIVFPLLAFFFGKRFYCSWICGCGGLANTFGDPWRHLSTKTKRAWKFEVISIHSTLVFALFATAVMIINWGIGQNYPRFAQLAWKVQSVYGFVVGFFLAGMAGVALYPLMGTRVWCRFFCPMAALLGLIQRIGWFHIASQGELCIACGNCSKYCEMGIDVRAYAMKGEDFTRASCVGCGMCAHVCPRGVLKLEIQKKTAF</sequence>
<evidence type="ECO:0000256" key="3">
    <source>
        <dbReference type="ARBA" id="ARBA00022723"/>
    </source>
</evidence>
<dbReference type="InterPro" id="IPR017900">
    <property type="entry name" value="4Fe4S_Fe_S_CS"/>
</dbReference>
<keyword evidence="7" id="KW-0472">Membrane</keyword>
<dbReference type="PROSITE" id="PS00198">
    <property type="entry name" value="4FE4S_FER_1"/>
    <property type="match status" value="1"/>
</dbReference>
<proteinExistence type="predicted"/>
<keyword evidence="5" id="KW-0408">Iron</keyword>
<dbReference type="Proteomes" id="UP001594351">
    <property type="component" value="Unassembled WGS sequence"/>
</dbReference>
<dbReference type="InterPro" id="IPR051684">
    <property type="entry name" value="Electron_Trans/Redox"/>
</dbReference>
<feature type="transmembrane region" description="Helical" evidence="7">
    <location>
        <begin position="65"/>
        <end position="83"/>
    </location>
</feature>
<dbReference type="PROSITE" id="PS51379">
    <property type="entry name" value="4FE4S_FER_2"/>
    <property type="match status" value="1"/>
</dbReference>
<evidence type="ECO:0000256" key="4">
    <source>
        <dbReference type="ARBA" id="ARBA00022982"/>
    </source>
</evidence>
<dbReference type="PANTHER" id="PTHR30176">
    <property type="entry name" value="FERREDOXIN-TYPE PROTEIN NAPH"/>
    <property type="match status" value="1"/>
</dbReference>
<feature type="domain" description="4Fe-4S ferredoxin-type" evidence="8">
    <location>
        <begin position="320"/>
        <end position="349"/>
    </location>
</feature>
<evidence type="ECO:0000256" key="7">
    <source>
        <dbReference type="SAM" id="Phobius"/>
    </source>
</evidence>
<keyword evidence="3" id="KW-0479">Metal-binding</keyword>
<evidence type="ECO:0000259" key="8">
    <source>
        <dbReference type="PROSITE" id="PS51379"/>
    </source>
</evidence>
<feature type="transmembrane region" description="Helical" evidence="7">
    <location>
        <begin position="203"/>
        <end position="222"/>
    </location>
</feature>
<feature type="transmembrane region" description="Helical" evidence="7">
    <location>
        <begin position="95"/>
        <end position="116"/>
    </location>
</feature>
<keyword evidence="7" id="KW-0812">Transmembrane</keyword>
<keyword evidence="10" id="KW-1185">Reference proteome</keyword>
<name>A0ABV6YYL9_UNCC1</name>
<evidence type="ECO:0000313" key="9">
    <source>
        <dbReference type="EMBL" id="MFC1851287.1"/>
    </source>
</evidence>
<keyword evidence="4" id="KW-0249">Electron transport</keyword>
<gene>
    <name evidence="9" type="ORF">ACFL27_13910</name>
</gene>
<keyword evidence="2" id="KW-0004">4Fe-4S</keyword>
<dbReference type="Gene3D" id="3.30.70.20">
    <property type="match status" value="1"/>
</dbReference>
<reference evidence="9 10" key="1">
    <citation type="submission" date="2024-09" db="EMBL/GenBank/DDBJ databases">
        <title>Laminarin stimulates single cell rates of sulfate reduction while oxygen inhibits transcriptomic activity in coastal marine sediment.</title>
        <authorList>
            <person name="Lindsay M."/>
            <person name="Orcutt B."/>
            <person name="Emerson D."/>
            <person name="Stepanauskas R."/>
            <person name="D'Angelo T."/>
        </authorList>
    </citation>
    <scope>NUCLEOTIDE SEQUENCE [LARGE SCALE GENOMIC DNA]</scope>
    <source>
        <strain evidence="9">SAG AM-311-K15</strain>
    </source>
</reference>
<accession>A0ABV6YYL9</accession>
<feature type="transmembrane region" description="Helical" evidence="7">
    <location>
        <begin position="26"/>
        <end position="45"/>
    </location>
</feature>
<keyword evidence="7" id="KW-1133">Transmembrane helix</keyword>
<evidence type="ECO:0000256" key="1">
    <source>
        <dbReference type="ARBA" id="ARBA00022448"/>
    </source>
</evidence>
<evidence type="ECO:0000256" key="2">
    <source>
        <dbReference type="ARBA" id="ARBA00022485"/>
    </source>
</evidence>
<dbReference type="Pfam" id="PF13187">
    <property type="entry name" value="Fer4_9"/>
    <property type="match status" value="1"/>
</dbReference>
<feature type="transmembrane region" description="Helical" evidence="7">
    <location>
        <begin position="146"/>
        <end position="165"/>
    </location>
</feature>
<dbReference type="PANTHER" id="PTHR30176:SF3">
    <property type="entry name" value="FERREDOXIN-TYPE PROTEIN NAPH"/>
    <property type="match status" value="1"/>
</dbReference>
<keyword evidence="1" id="KW-0813">Transport</keyword>
<evidence type="ECO:0000256" key="5">
    <source>
        <dbReference type="ARBA" id="ARBA00023004"/>
    </source>
</evidence>